<dbReference type="Proteomes" id="UP001153334">
    <property type="component" value="Unassembled WGS sequence"/>
</dbReference>
<evidence type="ECO:0000313" key="2">
    <source>
        <dbReference type="Proteomes" id="UP001153334"/>
    </source>
</evidence>
<evidence type="ECO:0000313" key="1">
    <source>
        <dbReference type="EMBL" id="KAJ8119482.1"/>
    </source>
</evidence>
<proteinExistence type="predicted"/>
<dbReference type="EMBL" id="JAPESX010000849">
    <property type="protein sequence ID" value="KAJ8119482.1"/>
    <property type="molecule type" value="Genomic_DNA"/>
</dbReference>
<accession>A0ACC2IW79</accession>
<comment type="caution">
    <text evidence="1">The sequence shown here is derived from an EMBL/GenBank/DDBJ whole genome shotgun (WGS) entry which is preliminary data.</text>
</comment>
<protein>
    <submittedName>
        <fullName evidence="1">Uncharacterized protein</fullName>
    </submittedName>
</protein>
<name>A0ACC2IW79_9PEZI</name>
<sequence>MCRHWRFDTIQAKVAGRARNFLVFFPFFFFPVMLHEILLSLSGHPSPLLRNDHSGPAASALISPPERQLLDTAAHLSDLHCRLRDQTGRISSAHPSTICRAVSTAIVAVHLTAFQRKIIEVEDSILRKDAALVGAYNIVPLTAVVGQFSGWTRRLEWLWELIEFMTADKGREDRLPCQGAKLIDRLRNELQTGYADVADTARSLLQVAETSWLKQVSAWVLYGRRPTVGGYDFFIREDGQEEQGYRIDYDLLPSFVTPSAAASMLFVGVSINRTRSRAGTDLGVRSLDHLASQHQELAQLSSPLNSAAFSRVVTKILKVLREFLLIGRGEFAIALTQQADEKIRSRWRRADNLAYEKRDTLGTVVVKEGEVTAVLARTWAFLSSMQGQHADEDEALELARDLLQLHVSKSTEIVTPAKGSDRASDKILRAIVPTPFRNLLFSVPVTMTMQIQSPLDLFLTHSDLDIYTAINSYLLSIRRAHLRLTDLWKITSLRRHHPPPPRMPYGNTKGGIAKTRLLRERHSLRSSIMRSTWSTSSAAIFFLGETEAYLQVEVVESLWSHFHGWLTGTGESMRGEQQQNHPSTFPEKGLPGNRQAATDGRILSDTRPTASTSAR</sequence>
<keyword evidence="2" id="KW-1185">Reference proteome</keyword>
<reference evidence="1" key="1">
    <citation type="submission" date="2022-11" db="EMBL/GenBank/DDBJ databases">
        <title>Genome Sequence of Nemania bipapillata.</title>
        <authorList>
            <person name="Buettner E."/>
        </authorList>
    </citation>
    <scope>NUCLEOTIDE SEQUENCE</scope>
    <source>
        <strain evidence="1">CP14</strain>
    </source>
</reference>
<organism evidence="1 2">
    <name type="scientific">Nemania bipapillata</name>
    <dbReference type="NCBI Taxonomy" id="110536"/>
    <lineage>
        <taxon>Eukaryota</taxon>
        <taxon>Fungi</taxon>
        <taxon>Dikarya</taxon>
        <taxon>Ascomycota</taxon>
        <taxon>Pezizomycotina</taxon>
        <taxon>Sordariomycetes</taxon>
        <taxon>Xylariomycetidae</taxon>
        <taxon>Xylariales</taxon>
        <taxon>Xylariaceae</taxon>
        <taxon>Nemania</taxon>
    </lineage>
</organism>
<gene>
    <name evidence="1" type="ORF">ONZ43_g3571</name>
</gene>